<sequence>MKAIRAWLVVFVVGLVLSGVTAFPLVSEVRLLAWVLHRVPAPDALVTFIDQVREGLIVTGENYPFLAYGTDWLAFAHLVIAMAFVGPWRDPVRNVWVIEWAMLCCLAIIPLALIAGPIRGLPWWWLPVDISFGVFGLVPLVIVRRLIKRLPDTSPRPTTPA</sequence>
<organism evidence="2 3">
    <name type="scientific">Paractinoplanes ovalisporus</name>
    <dbReference type="NCBI Taxonomy" id="2810368"/>
    <lineage>
        <taxon>Bacteria</taxon>
        <taxon>Bacillati</taxon>
        <taxon>Actinomycetota</taxon>
        <taxon>Actinomycetes</taxon>
        <taxon>Micromonosporales</taxon>
        <taxon>Micromonosporaceae</taxon>
        <taxon>Paractinoplanes</taxon>
    </lineage>
</organism>
<keyword evidence="1" id="KW-0812">Transmembrane</keyword>
<proteinExistence type="predicted"/>
<keyword evidence="1" id="KW-1133">Transmembrane helix</keyword>
<dbReference type="RefSeq" id="WP_203383147.1">
    <property type="nucleotide sequence ID" value="NZ_JAENHP010000028.1"/>
</dbReference>
<accession>A0ABS2ASD4</accession>
<comment type="caution">
    <text evidence="2">The sequence shown here is derived from an EMBL/GenBank/DDBJ whole genome shotgun (WGS) entry which is preliminary data.</text>
</comment>
<feature type="transmembrane region" description="Helical" evidence="1">
    <location>
        <begin position="97"/>
        <end position="118"/>
    </location>
</feature>
<gene>
    <name evidence="2" type="ORF">JIG36_45595</name>
</gene>
<evidence type="ECO:0008006" key="4">
    <source>
        <dbReference type="Google" id="ProtNLM"/>
    </source>
</evidence>
<evidence type="ECO:0000256" key="1">
    <source>
        <dbReference type="SAM" id="Phobius"/>
    </source>
</evidence>
<protein>
    <recommendedName>
        <fullName evidence="4">Cytoplasmic membrane protein</fullName>
    </recommendedName>
</protein>
<evidence type="ECO:0000313" key="2">
    <source>
        <dbReference type="EMBL" id="MBM2622799.1"/>
    </source>
</evidence>
<evidence type="ECO:0000313" key="3">
    <source>
        <dbReference type="Proteomes" id="UP000632138"/>
    </source>
</evidence>
<reference evidence="2 3" key="1">
    <citation type="submission" date="2021-01" db="EMBL/GenBank/DDBJ databases">
        <title>Actinoplanes sp. nov. LDG1-06 isolated from lichen.</title>
        <authorList>
            <person name="Saeng-In P."/>
            <person name="Phongsopitanun W."/>
            <person name="Kanchanasin P."/>
            <person name="Yuki M."/>
            <person name="Kudo T."/>
            <person name="Ohkuma M."/>
            <person name="Tanasupawat S."/>
        </authorList>
    </citation>
    <scope>NUCLEOTIDE SEQUENCE [LARGE SCALE GENOMIC DNA]</scope>
    <source>
        <strain evidence="2 3">LDG1-06</strain>
    </source>
</reference>
<dbReference type="Proteomes" id="UP000632138">
    <property type="component" value="Unassembled WGS sequence"/>
</dbReference>
<feature type="transmembrane region" description="Helical" evidence="1">
    <location>
        <begin position="65"/>
        <end position="85"/>
    </location>
</feature>
<keyword evidence="3" id="KW-1185">Reference proteome</keyword>
<dbReference type="EMBL" id="JAENHP010000028">
    <property type="protein sequence ID" value="MBM2622799.1"/>
    <property type="molecule type" value="Genomic_DNA"/>
</dbReference>
<keyword evidence="1" id="KW-0472">Membrane</keyword>
<name>A0ABS2ASD4_9ACTN</name>
<feature type="transmembrane region" description="Helical" evidence="1">
    <location>
        <begin position="124"/>
        <end position="143"/>
    </location>
</feature>